<dbReference type="InterPro" id="IPR011006">
    <property type="entry name" value="CheY-like_superfamily"/>
</dbReference>
<dbReference type="SUPFAM" id="SSF55781">
    <property type="entry name" value="GAF domain-like"/>
    <property type="match status" value="1"/>
</dbReference>
<dbReference type="PIRSF" id="PIRSF036625">
    <property type="entry name" value="GAF_ANTAR"/>
    <property type="match status" value="1"/>
</dbReference>
<dbReference type="Gene3D" id="1.10.10.10">
    <property type="entry name" value="Winged helix-like DNA-binding domain superfamily/Winged helix DNA-binding domain"/>
    <property type="match status" value="1"/>
</dbReference>
<evidence type="ECO:0000256" key="3">
    <source>
        <dbReference type="ARBA" id="ARBA00023015"/>
    </source>
</evidence>
<dbReference type="InterPro" id="IPR005561">
    <property type="entry name" value="ANTAR"/>
</dbReference>
<evidence type="ECO:0000259" key="5">
    <source>
        <dbReference type="PROSITE" id="PS50921"/>
    </source>
</evidence>
<dbReference type="SMART" id="SM00065">
    <property type="entry name" value="GAF"/>
    <property type="match status" value="1"/>
</dbReference>
<dbReference type="Pfam" id="PF03861">
    <property type="entry name" value="ANTAR"/>
    <property type="match status" value="1"/>
</dbReference>
<comment type="caution">
    <text evidence="6">The sequence shown here is derived from an EMBL/GenBank/DDBJ whole genome shotgun (WGS) entry which is preliminary data.</text>
</comment>
<keyword evidence="3" id="KW-0805">Transcription regulation</keyword>
<dbReference type="Pfam" id="PF13185">
    <property type="entry name" value="GAF_2"/>
    <property type="match status" value="1"/>
</dbReference>
<evidence type="ECO:0000313" key="7">
    <source>
        <dbReference type="Proteomes" id="UP001520140"/>
    </source>
</evidence>
<dbReference type="InterPro" id="IPR036388">
    <property type="entry name" value="WH-like_DNA-bd_sf"/>
</dbReference>
<name>A0ABS7NTT2_9NOCA</name>
<accession>A0ABS7NTT2</accession>
<dbReference type="InterPro" id="IPR012074">
    <property type="entry name" value="GAF_ANTAR"/>
</dbReference>
<dbReference type="SMART" id="SM01012">
    <property type="entry name" value="ANTAR"/>
    <property type="match status" value="1"/>
</dbReference>
<keyword evidence="7" id="KW-1185">Reference proteome</keyword>
<evidence type="ECO:0000256" key="4">
    <source>
        <dbReference type="ARBA" id="ARBA00023163"/>
    </source>
</evidence>
<dbReference type="InterPro" id="IPR029016">
    <property type="entry name" value="GAF-like_dom_sf"/>
</dbReference>
<evidence type="ECO:0000256" key="2">
    <source>
        <dbReference type="ARBA" id="ARBA00022777"/>
    </source>
</evidence>
<dbReference type="PROSITE" id="PS50921">
    <property type="entry name" value="ANTAR"/>
    <property type="match status" value="1"/>
</dbReference>
<sequence length="253" mass="26774">MTADVTRESVDLRIGGVVREIARLGDGDDHVAELLDRLVGETVSCIEAADHCGIAVVFDGRTFTAAASAPAIEPINDEQFAVDEGPCLHAARTGRVIEADCTRADERWPEFGGAARQAGVRSMLCAPIHVGKAPVGSLTLFSLSSDLLAEREGRVLELLANAVGDALDRQRRRRTLEETIAGLHDAMDHRAPIEQAKGILMALRSIDADAAFAALSTESQRTNRKLRTVAAEFVQSVSAAAPTGDDPGGTPVA</sequence>
<gene>
    <name evidence="6" type="ORF">HQ605_11370</name>
</gene>
<organism evidence="6 7">
    <name type="scientific">Rhodococcoides kroppenstedtii</name>
    <dbReference type="NCBI Taxonomy" id="293050"/>
    <lineage>
        <taxon>Bacteria</taxon>
        <taxon>Bacillati</taxon>
        <taxon>Actinomycetota</taxon>
        <taxon>Actinomycetes</taxon>
        <taxon>Mycobacteriales</taxon>
        <taxon>Nocardiaceae</taxon>
        <taxon>Rhodococcoides</taxon>
    </lineage>
</organism>
<proteinExistence type="predicted"/>
<dbReference type="InterPro" id="IPR003018">
    <property type="entry name" value="GAF"/>
</dbReference>
<evidence type="ECO:0000313" key="6">
    <source>
        <dbReference type="EMBL" id="MBY6321425.1"/>
    </source>
</evidence>
<keyword evidence="4" id="KW-0804">Transcription</keyword>
<protein>
    <submittedName>
        <fullName evidence="6">GAF and ANTAR domain-containing protein</fullName>
    </submittedName>
</protein>
<dbReference type="Gene3D" id="3.30.450.40">
    <property type="match status" value="1"/>
</dbReference>
<dbReference type="SUPFAM" id="SSF52172">
    <property type="entry name" value="CheY-like"/>
    <property type="match status" value="1"/>
</dbReference>
<keyword evidence="1" id="KW-0808">Transferase</keyword>
<dbReference type="Proteomes" id="UP001520140">
    <property type="component" value="Unassembled WGS sequence"/>
</dbReference>
<feature type="domain" description="ANTAR" evidence="5">
    <location>
        <begin position="173"/>
        <end position="234"/>
    </location>
</feature>
<dbReference type="RefSeq" id="WP_068103226.1">
    <property type="nucleotide sequence ID" value="NZ_JABUKE010000012.1"/>
</dbReference>
<dbReference type="EMBL" id="JABUKG010000010">
    <property type="protein sequence ID" value="MBY6321425.1"/>
    <property type="molecule type" value="Genomic_DNA"/>
</dbReference>
<evidence type="ECO:0000256" key="1">
    <source>
        <dbReference type="ARBA" id="ARBA00022679"/>
    </source>
</evidence>
<keyword evidence="2" id="KW-0418">Kinase</keyword>
<reference evidence="6 7" key="1">
    <citation type="submission" date="2020-06" db="EMBL/GenBank/DDBJ databases">
        <title>Taxonomy, biology and ecology of Rhodococcus bacteria occurring in California pistachio and other woody hosts as revealed by genome sequence analyses.</title>
        <authorList>
            <person name="Gai Y."/>
            <person name="Riely B."/>
        </authorList>
    </citation>
    <scope>NUCLEOTIDE SEQUENCE [LARGE SCALE GENOMIC DNA]</scope>
    <source>
        <strain evidence="6 7">BP-284</strain>
    </source>
</reference>